<feature type="modified residue" description="4-aspartylphosphate" evidence="6">
    <location>
        <position position="560"/>
    </location>
</feature>
<dbReference type="Pfam" id="PF00072">
    <property type="entry name" value="Response_reg"/>
    <property type="match status" value="1"/>
</dbReference>
<dbReference type="InterPro" id="IPR003594">
    <property type="entry name" value="HATPase_dom"/>
</dbReference>
<keyword evidence="3 6" id="KW-0597">Phosphoprotein</keyword>
<evidence type="ECO:0000256" key="2">
    <source>
        <dbReference type="ARBA" id="ARBA00012438"/>
    </source>
</evidence>
<feature type="transmembrane region" description="Helical" evidence="7">
    <location>
        <begin position="27"/>
        <end position="44"/>
    </location>
</feature>
<feature type="domain" description="Histidine kinase" evidence="8">
    <location>
        <begin position="270"/>
        <end position="491"/>
    </location>
</feature>
<comment type="caution">
    <text evidence="10">The sequence shown here is derived from an EMBL/GenBank/DDBJ whole genome shotgun (WGS) entry which is preliminary data.</text>
</comment>
<feature type="transmembrane region" description="Helical" evidence="7">
    <location>
        <begin position="56"/>
        <end position="78"/>
    </location>
</feature>
<dbReference type="Gene3D" id="3.40.50.2300">
    <property type="match status" value="1"/>
</dbReference>
<keyword evidence="4" id="KW-0808">Transferase</keyword>
<keyword evidence="5" id="KW-0418">Kinase</keyword>
<dbReference type="PANTHER" id="PTHR43047">
    <property type="entry name" value="TWO-COMPONENT HISTIDINE PROTEIN KINASE"/>
    <property type="match status" value="1"/>
</dbReference>
<reference evidence="11" key="1">
    <citation type="journal article" date="2019" name="Int. J. Syst. Evol. Microbiol.">
        <title>The Global Catalogue of Microorganisms (GCM) 10K type strain sequencing project: providing services to taxonomists for standard genome sequencing and annotation.</title>
        <authorList>
            <consortium name="The Broad Institute Genomics Platform"/>
            <consortium name="The Broad Institute Genome Sequencing Center for Infectious Disease"/>
            <person name="Wu L."/>
            <person name="Ma J."/>
        </authorList>
    </citation>
    <scope>NUCLEOTIDE SEQUENCE [LARGE SCALE GENOMIC DNA]</scope>
    <source>
        <strain evidence="11">NBRC 105857</strain>
    </source>
</reference>
<evidence type="ECO:0000256" key="5">
    <source>
        <dbReference type="ARBA" id="ARBA00022777"/>
    </source>
</evidence>
<dbReference type="CDD" id="cd16922">
    <property type="entry name" value="HATPase_EvgS-ArcB-TorS-like"/>
    <property type="match status" value="1"/>
</dbReference>
<accession>A0ABQ5YVE0</accession>
<dbReference type="InterPro" id="IPR036890">
    <property type="entry name" value="HATPase_C_sf"/>
</dbReference>
<dbReference type="Proteomes" id="UP001156664">
    <property type="component" value="Unassembled WGS sequence"/>
</dbReference>
<evidence type="ECO:0000259" key="9">
    <source>
        <dbReference type="PROSITE" id="PS50110"/>
    </source>
</evidence>
<dbReference type="PRINTS" id="PR00344">
    <property type="entry name" value="BCTRLSENSOR"/>
</dbReference>
<dbReference type="InterPro" id="IPR036097">
    <property type="entry name" value="HisK_dim/P_sf"/>
</dbReference>
<dbReference type="CDD" id="cd17546">
    <property type="entry name" value="REC_hyHK_CKI1_RcsC-like"/>
    <property type="match status" value="1"/>
</dbReference>
<evidence type="ECO:0000256" key="3">
    <source>
        <dbReference type="ARBA" id="ARBA00022553"/>
    </source>
</evidence>
<dbReference type="Pfam" id="PF02518">
    <property type="entry name" value="HATPase_c"/>
    <property type="match status" value="1"/>
</dbReference>
<evidence type="ECO:0000313" key="10">
    <source>
        <dbReference type="EMBL" id="GLR26432.1"/>
    </source>
</evidence>
<dbReference type="PANTHER" id="PTHR43047:SF64">
    <property type="entry name" value="HISTIDINE KINASE CONTAINING CHEY-HOMOLOGOUS RECEIVER DOMAIN AND PAS DOMAIN-RELATED"/>
    <property type="match status" value="1"/>
</dbReference>
<gene>
    <name evidence="10" type="ORF">GCM10007875_15220</name>
</gene>
<comment type="catalytic activity">
    <reaction evidence="1">
        <text>ATP + protein L-histidine = ADP + protein N-phospho-L-histidine.</text>
        <dbReference type="EC" id="2.7.13.3"/>
    </reaction>
</comment>
<organism evidence="10 11">
    <name type="scientific">Limnobacter litoralis</name>
    <dbReference type="NCBI Taxonomy" id="481366"/>
    <lineage>
        <taxon>Bacteria</taxon>
        <taxon>Pseudomonadati</taxon>
        <taxon>Pseudomonadota</taxon>
        <taxon>Betaproteobacteria</taxon>
        <taxon>Burkholderiales</taxon>
        <taxon>Burkholderiaceae</taxon>
        <taxon>Limnobacter</taxon>
    </lineage>
</organism>
<dbReference type="Gene3D" id="3.30.565.10">
    <property type="entry name" value="Histidine kinase-like ATPase, C-terminal domain"/>
    <property type="match status" value="1"/>
</dbReference>
<keyword evidence="7" id="KW-0812">Transmembrane</keyword>
<dbReference type="CDD" id="cd00082">
    <property type="entry name" value="HisKA"/>
    <property type="match status" value="1"/>
</dbReference>
<dbReference type="PROSITE" id="PS50109">
    <property type="entry name" value="HIS_KIN"/>
    <property type="match status" value="1"/>
</dbReference>
<dbReference type="InterPro" id="IPR004358">
    <property type="entry name" value="Sig_transdc_His_kin-like_C"/>
</dbReference>
<name>A0ABQ5YVE0_9BURK</name>
<feature type="domain" description="Response regulatory" evidence="9">
    <location>
        <begin position="511"/>
        <end position="628"/>
    </location>
</feature>
<dbReference type="Pfam" id="PF00512">
    <property type="entry name" value="HisKA"/>
    <property type="match status" value="1"/>
</dbReference>
<dbReference type="SUPFAM" id="SSF47384">
    <property type="entry name" value="Homodimeric domain of signal transducing histidine kinase"/>
    <property type="match status" value="1"/>
</dbReference>
<dbReference type="EMBL" id="BSOJ01000015">
    <property type="protein sequence ID" value="GLR26432.1"/>
    <property type="molecule type" value="Genomic_DNA"/>
</dbReference>
<evidence type="ECO:0000259" key="8">
    <source>
        <dbReference type="PROSITE" id="PS50109"/>
    </source>
</evidence>
<protein>
    <recommendedName>
        <fullName evidence="2">histidine kinase</fullName>
        <ecNumber evidence="2">2.7.13.3</ecNumber>
    </recommendedName>
</protein>
<dbReference type="SMART" id="SM00387">
    <property type="entry name" value="HATPase_c"/>
    <property type="match status" value="1"/>
</dbReference>
<dbReference type="PROSITE" id="PS50110">
    <property type="entry name" value="RESPONSE_REGULATORY"/>
    <property type="match status" value="1"/>
</dbReference>
<dbReference type="Gene3D" id="1.10.287.130">
    <property type="match status" value="1"/>
</dbReference>
<evidence type="ECO:0000256" key="7">
    <source>
        <dbReference type="SAM" id="Phobius"/>
    </source>
</evidence>
<dbReference type="SMART" id="SM00448">
    <property type="entry name" value="REC"/>
    <property type="match status" value="1"/>
</dbReference>
<keyword evidence="7" id="KW-0472">Membrane</keyword>
<dbReference type="InterPro" id="IPR005467">
    <property type="entry name" value="His_kinase_dom"/>
</dbReference>
<evidence type="ECO:0000256" key="6">
    <source>
        <dbReference type="PROSITE-ProRule" id="PRU00169"/>
    </source>
</evidence>
<dbReference type="InterPro" id="IPR003661">
    <property type="entry name" value="HisK_dim/P_dom"/>
</dbReference>
<dbReference type="SUPFAM" id="SSF55874">
    <property type="entry name" value="ATPase domain of HSP90 chaperone/DNA topoisomerase II/histidine kinase"/>
    <property type="match status" value="1"/>
</dbReference>
<keyword evidence="11" id="KW-1185">Reference proteome</keyword>
<evidence type="ECO:0000256" key="4">
    <source>
        <dbReference type="ARBA" id="ARBA00022679"/>
    </source>
</evidence>
<dbReference type="SMART" id="SM00388">
    <property type="entry name" value="HisKA"/>
    <property type="match status" value="1"/>
</dbReference>
<dbReference type="InterPro" id="IPR001789">
    <property type="entry name" value="Sig_transdc_resp-reg_receiver"/>
</dbReference>
<evidence type="ECO:0000256" key="1">
    <source>
        <dbReference type="ARBA" id="ARBA00000085"/>
    </source>
</evidence>
<keyword evidence="7" id="KW-1133">Transmembrane helix</keyword>
<dbReference type="EC" id="2.7.13.3" evidence="2"/>
<dbReference type="SUPFAM" id="SSF52172">
    <property type="entry name" value="CheY-like"/>
    <property type="match status" value="1"/>
</dbReference>
<proteinExistence type="predicted"/>
<sequence length="642" mass="71037">MQNDHLNFQQFLKASRLAFSGAMRERPVALVVLLFSVAASVIFWSQLSALAPIGQIFWLVMTCAVVAVIVAAVIHAWALDFLTRYTRQIGVELPDANKESAFGLVKAVLGQVRQERQVNDLMLRRVQSEQFRLDAMELCLNGFTFEIQKEGHEEVVLRQISKQINRFFRSPLATIESNWQVLLDEIEPRYHAAVAQVIRLEQVFPSQQSIVFKTRRAIDSAACFLQLTVMQHPDVANGAAFAVCRDVTDLVAAREKAEQADSAKSEFLATISHELRTPLNAIVGFSRLLSEQVTDETLRADIQSIITSGEGLHVILNDIIDYSRIQADGLRLEVKSFDVAEMLGELHKINSSVALKKGLEFTFLNEMTETSCVSGDSNRLRQVVQNLVSNALKFTDSGFVQLRLSNSPAAHHQLELFVEVSDSGIGISDTHMRTIFDRFSQGSRSIHRQFGGSGLGLAISKGLVEKMGGRIDVSSEPGVGSVFTVRLVMPMSSCVDKPAAARSAVKTESLHVLVVDDHPMNRKLLDRFLSKRGHTVVQAEGGEQSVELANSERFDLILMDIDMPDMDGHEATRAIRAGDGKSQASFICALSGLSDEYNRQLSTQSGMNRHLTKPVSFDEVDEIASMLSARRQMSATKSTLQT</sequence>
<evidence type="ECO:0000313" key="11">
    <source>
        <dbReference type="Proteomes" id="UP001156664"/>
    </source>
</evidence>
<dbReference type="InterPro" id="IPR011006">
    <property type="entry name" value="CheY-like_superfamily"/>
</dbReference>